<keyword evidence="1" id="KW-0489">Methyltransferase</keyword>
<organism evidence="4">
    <name type="scientific">hydrothermal vent metagenome</name>
    <dbReference type="NCBI Taxonomy" id="652676"/>
    <lineage>
        <taxon>unclassified sequences</taxon>
        <taxon>metagenomes</taxon>
        <taxon>ecological metagenomes</taxon>
    </lineage>
</organism>
<dbReference type="SUPFAM" id="SSF75217">
    <property type="entry name" value="alpha/beta knot"/>
    <property type="match status" value="1"/>
</dbReference>
<name>A0A3B1DH46_9ZZZZ</name>
<dbReference type="InterPro" id="IPR001537">
    <property type="entry name" value="SpoU_MeTrfase"/>
</dbReference>
<feature type="non-terminal residue" evidence="4">
    <location>
        <position position="1"/>
    </location>
</feature>
<reference evidence="4" key="1">
    <citation type="submission" date="2018-06" db="EMBL/GenBank/DDBJ databases">
        <authorList>
            <person name="Zhirakovskaya E."/>
        </authorList>
    </citation>
    <scope>NUCLEOTIDE SEQUENCE</scope>
</reference>
<protein>
    <recommendedName>
        <fullName evidence="3">tRNA/rRNA methyltransferase SpoU type domain-containing protein</fullName>
    </recommendedName>
</protein>
<feature type="domain" description="tRNA/rRNA methyltransferase SpoU type" evidence="3">
    <location>
        <begin position="20"/>
        <end position="159"/>
    </location>
</feature>
<dbReference type="GO" id="GO:0008173">
    <property type="term" value="F:RNA methyltransferase activity"/>
    <property type="evidence" value="ECO:0007669"/>
    <property type="project" value="InterPro"/>
</dbReference>
<gene>
    <name evidence="4" type="ORF">MNBD_NITROSPIRAE03-160</name>
</gene>
<dbReference type="GO" id="GO:0006396">
    <property type="term" value="P:RNA processing"/>
    <property type="evidence" value="ECO:0007669"/>
    <property type="project" value="InterPro"/>
</dbReference>
<evidence type="ECO:0000256" key="2">
    <source>
        <dbReference type="ARBA" id="ARBA00022679"/>
    </source>
</evidence>
<dbReference type="InterPro" id="IPR029026">
    <property type="entry name" value="tRNA_m1G_MTases_N"/>
</dbReference>
<dbReference type="Gene3D" id="3.40.1280.10">
    <property type="match status" value="1"/>
</dbReference>
<accession>A0A3B1DH46</accession>
<dbReference type="GO" id="GO:0003723">
    <property type="term" value="F:RNA binding"/>
    <property type="evidence" value="ECO:0007669"/>
    <property type="project" value="InterPro"/>
</dbReference>
<dbReference type="PANTHER" id="PTHR43191">
    <property type="entry name" value="RRNA METHYLTRANSFERASE 3"/>
    <property type="match status" value="1"/>
</dbReference>
<dbReference type="PANTHER" id="PTHR43191:SF2">
    <property type="entry name" value="RRNA METHYLTRANSFERASE 3, MITOCHONDRIAL"/>
    <property type="match status" value="1"/>
</dbReference>
<evidence type="ECO:0000313" key="4">
    <source>
        <dbReference type="EMBL" id="VAX34240.1"/>
    </source>
</evidence>
<evidence type="ECO:0000256" key="1">
    <source>
        <dbReference type="ARBA" id="ARBA00022603"/>
    </source>
</evidence>
<dbReference type="InterPro" id="IPR051259">
    <property type="entry name" value="rRNA_Methyltransferase"/>
</dbReference>
<dbReference type="EMBL" id="UOGI01000278">
    <property type="protein sequence ID" value="VAX34240.1"/>
    <property type="molecule type" value="Genomic_DNA"/>
</dbReference>
<dbReference type="InterPro" id="IPR029028">
    <property type="entry name" value="Alpha/beta_knot_MTases"/>
</dbReference>
<keyword evidence="2" id="KW-0808">Transferase</keyword>
<proteinExistence type="predicted"/>
<dbReference type="Pfam" id="PF00588">
    <property type="entry name" value="SpoU_methylase"/>
    <property type="match status" value="1"/>
</dbReference>
<dbReference type="GO" id="GO:0032259">
    <property type="term" value="P:methylation"/>
    <property type="evidence" value="ECO:0007669"/>
    <property type="project" value="UniProtKB-KW"/>
</dbReference>
<sequence length="173" mass="18969">AICKVKARDIHDLSPEKDELFVVSDAIQDPGNTGTIIRVCDGAGIRAFISLKGSANPFNPKVVRASAGSVFNMDIVLAEREDFLEWCGGHKIPILITAPEADRTIFEFDLESSGALVFGNETQGVSNEIRQEAACSLRIPIFGRAESLNVASTAAITIYDFVRKRRETEIRRD</sequence>
<dbReference type="CDD" id="cd18095">
    <property type="entry name" value="SpoU-like_rRNA-MTase"/>
    <property type="match status" value="1"/>
</dbReference>
<dbReference type="AlphaFoldDB" id="A0A3B1DH46"/>
<evidence type="ECO:0000259" key="3">
    <source>
        <dbReference type="Pfam" id="PF00588"/>
    </source>
</evidence>